<dbReference type="GO" id="GO:0007020">
    <property type="term" value="P:microtubule nucleation"/>
    <property type="evidence" value="ECO:0007669"/>
    <property type="project" value="InterPro"/>
</dbReference>
<dbReference type="GO" id="GO:0000278">
    <property type="term" value="P:mitotic cell cycle"/>
    <property type="evidence" value="ECO:0007669"/>
    <property type="project" value="TreeGrafter"/>
</dbReference>
<evidence type="ECO:0000313" key="9">
    <source>
        <dbReference type="Proteomes" id="UP001153365"/>
    </source>
</evidence>
<evidence type="ECO:0000256" key="2">
    <source>
        <dbReference type="ARBA" id="ARBA00010337"/>
    </source>
</evidence>
<dbReference type="GO" id="GO:0031122">
    <property type="term" value="P:cytoplasmic microtubule organization"/>
    <property type="evidence" value="ECO:0007669"/>
    <property type="project" value="TreeGrafter"/>
</dbReference>
<feature type="domain" description="Gamma tubulin complex component C-terminal" evidence="7">
    <location>
        <begin position="702"/>
        <end position="1106"/>
    </location>
</feature>
<feature type="region of interest" description="Disordered" evidence="6">
    <location>
        <begin position="942"/>
        <end position="964"/>
    </location>
</feature>
<name>A0AAV0AD54_PHAPC</name>
<dbReference type="InterPro" id="IPR007259">
    <property type="entry name" value="GCP"/>
</dbReference>
<dbReference type="GO" id="GO:0043015">
    <property type="term" value="F:gamma-tubulin binding"/>
    <property type="evidence" value="ECO:0007669"/>
    <property type="project" value="InterPro"/>
</dbReference>
<evidence type="ECO:0000256" key="1">
    <source>
        <dbReference type="ARBA" id="ARBA00004245"/>
    </source>
</evidence>
<keyword evidence="9" id="KW-1185">Reference proteome</keyword>
<dbReference type="GO" id="GO:0051321">
    <property type="term" value="P:meiotic cell cycle"/>
    <property type="evidence" value="ECO:0007669"/>
    <property type="project" value="TreeGrafter"/>
</dbReference>
<keyword evidence="4" id="KW-0493">Microtubule</keyword>
<evidence type="ECO:0000256" key="6">
    <source>
        <dbReference type="SAM" id="MobiDB-lite"/>
    </source>
</evidence>
<sequence>MTDWKSSELTASGQDSSQKVKTLNRSDLIAGSDRKLYPERVKQLAFDRSEDPDQSKGFRSSESRIKNLSKLSTEGCSEFSRLESLLSLVGGGGDDDDDDGITELSRNNWTSMIQDVEIPGLRSVSWILSDESSSAELETFDGQDDYDVWLSLSQQIPKSNCLNGDDDQRLMISWDDFNHDPIHPTCSDKIFRLAFHDYLRVYPTECPDSVYDSLLDNPESEDVESKFTTIDRQAFLDRSLKKLIGLSRETEDDQTTRIQSLTHKITQSIQSKTVRPLVENFCYLQEFFKRDDNHLPAGLKSGLEILVGWIRVEVSDRFEDVTTNNNFELMRDDDEDKHFETLSPRLAGLVSIWLSLEQTDQLVEGLTGLVRSIPLPGDPTSSHSKIQSLVYNHLEKCLQSRSSSNLLAACLSWLLDRVSARVLLGWQTWLGVHESDGGDPSQTWSVEKDEIFQSLWYQCGIQRLEDFKSDEATYRSNFDQALPALPFKRSWAYNFDPSYLPSFIPPELGMSLFEAGLALRILRSSSHINSNHPLCLSFLPAKGGRPGWVWTADILERAHQALEKQSLDFKLSTSAWRNGIRLLPSPSALTGTSLCRSISEHRESNLSDTERILDVINTIPEFFATLDDLPNAPFRSKTIESLVHDLEGKLRSCKNRELGILEAVEVPSLDLLTDLTIWRPLISRSKDINSCLLSFFLIEMNLPDHFAIMSNFMFFFEASFSQSLSVALFDQPEDSGELPLIGVSDRLMRRGTWPPGGFDLAFALRTVVLDSVARLAQFKDSTAWDDLEDRLSFTISTQTEDDESNPYPEAYEPESINGFDFLWLDFKPPDGVRSIFSQELLHQYQLINQYLMKLLRLQSIMRTNWKKIRPDRSRPWKLRRRRRRKINLIKHQYYHELDLLASSTQRLLDGFVSYAWEIAIGTNYKQMILEIEEIRESVIQRESWKEGGDPSDLNEGKNPETIHSNQIRSIEGLISRHRSTLREIMTCLFLRDRQKSFAKMINQTIFRVIIELSIHLKDQTPNALKEYNDDEDKEEGSRGDEDEQKWKERIFKIKSLRSEQTFGIKKLVKSLNSLNFRAVDQQIHHQNFENGFLKELLIRLDWNEFYFDY</sequence>
<protein>
    <submittedName>
        <fullName evidence="8">Spc98 family-domain-containing protein</fullName>
    </submittedName>
</protein>
<evidence type="ECO:0000313" key="8">
    <source>
        <dbReference type="EMBL" id="CAH7665935.1"/>
    </source>
</evidence>
<feature type="compositionally biased region" description="Polar residues" evidence="6">
    <location>
        <begin position="7"/>
        <end position="25"/>
    </location>
</feature>
<dbReference type="InterPro" id="IPR040457">
    <property type="entry name" value="GCP_C"/>
</dbReference>
<feature type="region of interest" description="Disordered" evidence="6">
    <location>
        <begin position="1"/>
        <end position="25"/>
    </location>
</feature>
<dbReference type="PANTHER" id="PTHR19302">
    <property type="entry name" value="GAMMA TUBULIN COMPLEX PROTEIN"/>
    <property type="match status" value="1"/>
</dbReference>
<comment type="subcellular location">
    <subcellularLocation>
        <location evidence="1">Cytoplasm</location>
        <location evidence="1">Cytoskeleton</location>
    </subcellularLocation>
</comment>
<dbReference type="InterPro" id="IPR042241">
    <property type="entry name" value="GCP_C_sf"/>
</dbReference>
<organism evidence="8 9">
    <name type="scientific">Phakopsora pachyrhizi</name>
    <name type="common">Asian soybean rust disease fungus</name>
    <dbReference type="NCBI Taxonomy" id="170000"/>
    <lineage>
        <taxon>Eukaryota</taxon>
        <taxon>Fungi</taxon>
        <taxon>Dikarya</taxon>
        <taxon>Basidiomycota</taxon>
        <taxon>Pucciniomycotina</taxon>
        <taxon>Pucciniomycetes</taxon>
        <taxon>Pucciniales</taxon>
        <taxon>Phakopsoraceae</taxon>
        <taxon>Phakopsora</taxon>
    </lineage>
</organism>
<evidence type="ECO:0000256" key="5">
    <source>
        <dbReference type="ARBA" id="ARBA00023212"/>
    </source>
</evidence>
<proteinExistence type="inferred from homology"/>
<dbReference type="GO" id="GO:0051011">
    <property type="term" value="F:microtubule minus-end binding"/>
    <property type="evidence" value="ECO:0007669"/>
    <property type="project" value="TreeGrafter"/>
</dbReference>
<dbReference type="GO" id="GO:0044732">
    <property type="term" value="C:mitotic spindle pole body"/>
    <property type="evidence" value="ECO:0007669"/>
    <property type="project" value="TreeGrafter"/>
</dbReference>
<dbReference type="Gene3D" id="1.20.120.1900">
    <property type="entry name" value="Gamma-tubulin complex, C-terminal domain"/>
    <property type="match status" value="1"/>
</dbReference>
<dbReference type="GO" id="GO:0000922">
    <property type="term" value="C:spindle pole"/>
    <property type="evidence" value="ECO:0007669"/>
    <property type="project" value="InterPro"/>
</dbReference>
<gene>
    <name evidence="8" type="ORF">PPACK8108_LOCUS233</name>
</gene>
<keyword evidence="3" id="KW-0963">Cytoplasm</keyword>
<dbReference type="EMBL" id="CALTRL010000014">
    <property type="protein sequence ID" value="CAH7665935.1"/>
    <property type="molecule type" value="Genomic_DNA"/>
</dbReference>
<keyword evidence="5" id="KW-0206">Cytoskeleton</keyword>
<dbReference type="Proteomes" id="UP001153365">
    <property type="component" value="Unassembled WGS sequence"/>
</dbReference>
<comment type="caution">
    <text evidence="8">The sequence shown here is derived from an EMBL/GenBank/DDBJ whole genome shotgun (WGS) entry which is preliminary data.</text>
</comment>
<accession>A0AAV0AD54</accession>
<dbReference type="Pfam" id="PF04130">
    <property type="entry name" value="GCP_C_terminal"/>
    <property type="match status" value="1"/>
</dbReference>
<dbReference type="GO" id="GO:0000930">
    <property type="term" value="C:gamma-tubulin complex"/>
    <property type="evidence" value="ECO:0007669"/>
    <property type="project" value="TreeGrafter"/>
</dbReference>
<feature type="compositionally biased region" description="Basic and acidic residues" evidence="6">
    <location>
        <begin position="942"/>
        <end position="960"/>
    </location>
</feature>
<evidence type="ECO:0000256" key="3">
    <source>
        <dbReference type="ARBA" id="ARBA00022490"/>
    </source>
</evidence>
<evidence type="ECO:0000259" key="7">
    <source>
        <dbReference type="Pfam" id="PF04130"/>
    </source>
</evidence>
<dbReference type="PANTHER" id="PTHR19302:SF14">
    <property type="entry name" value="GAMMA-TUBULIN COMPLEX COMPONENT 3"/>
    <property type="match status" value="1"/>
</dbReference>
<evidence type="ECO:0000256" key="4">
    <source>
        <dbReference type="ARBA" id="ARBA00022701"/>
    </source>
</evidence>
<dbReference type="GO" id="GO:0005874">
    <property type="term" value="C:microtubule"/>
    <property type="evidence" value="ECO:0007669"/>
    <property type="project" value="UniProtKB-KW"/>
</dbReference>
<comment type="similarity">
    <text evidence="2">Belongs to the TUBGCP family.</text>
</comment>
<reference evidence="8" key="1">
    <citation type="submission" date="2022-06" db="EMBL/GenBank/DDBJ databases">
        <authorList>
            <consortium name="SYNGENTA / RWTH Aachen University"/>
        </authorList>
    </citation>
    <scope>NUCLEOTIDE SEQUENCE</scope>
</reference>
<dbReference type="AlphaFoldDB" id="A0AAV0AD54"/>
<dbReference type="GO" id="GO:0051225">
    <property type="term" value="P:spindle assembly"/>
    <property type="evidence" value="ECO:0007669"/>
    <property type="project" value="TreeGrafter"/>
</dbReference>